<evidence type="ECO:0000256" key="5">
    <source>
        <dbReference type="ARBA" id="ARBA00023163"/>
    </source>
</evidence>
<evidence type="ECO:0000256" key="4">
    <source>
        <dbReference type="ARBA" id="ARBA00023125"/>
    </source>
</evidence>
<sequence length="619" mass="69371">MHSKEMLEKRISYEKMLAEISEMAVRVNDMDAFLQQALQRMGVTLHVSRVFMFGYQHEDRTFACRCGWDDPELGVRRGSGGIVLHIPDAAGELTSGTVLNYPDTATMPFKNYRDHLLASGVKSTLNVPLFVYGSMYGFIGFDEHRFHRQWHDSDLYILTTAAQILSRAIENKIYERELVENKNLLESIFGSVQDAIITVDASLRIITANRAAAGICHRNIAAGKRFDLCASDCTRACLALLKETLQTQRSLRDSQICCFRGGGREQMAAVNCSPLLNGEGGFLGGVLVIRDITRLARLENALRERRNYQGIIGQSEKMQKVYDLLHTLADMNTTVLITGESGTGKEKIAHALHYGGRRAGRPFIRVNCSALAESLLESELFGHAKGAFTGADRESVGRFEAAHGGTILLDEIGDISPLIQLKLLRVLEEKEIERVGEATPRKVDVRVLAATHRDLKKAIAEGTFREDLYYRLNVMNIRIPPLRDRVEDIPLLAEHFRLKFNGQYAKSIAGVSTEVMEIFMGHPWPGNVRELEHVIERAFVLCGGEMIRPEHIALEAAARPARREETVAASPADEKQRLLVALEKAAWNISKSARLLGVSRWTLYRRLLRHGLERPGEEL</sequence>
<dbReference type="KEGG" id="dfi:AXF13_03080"/>
<dbReference type="PANTHER" id="PTHR32071">
    <property type="entry name" value="TRANSCRIPTIONAL REGULATORY PROTEIN"/>
    <property type="match status" value="1"/>
</dbReference>
<dbReference type="Gene3D" id="1.10.10.60">
    <property type="entry name" value="Homeodomain-like"/>
    <property type="match status" value="1"/>
</dbReference>
<dbReference type="InterPro" id="IPR029016">
    <property type="entry name" value="GAF-like_dom_sf"/>
</dbReference>
<feature type="domain" description="Sigma-54 factor interaction" evidence="6">
    <location>
        <begin position="311"/>
        <end position="540"/>
    </location>
</feature>
<dbReference type="Proteomes" id="UP000069241">
    <property type="component" value="Chromosome"/>
</dbReference>
<keyword evidence="5" id="KW-0804">Transcription</keyword>
<dbReference type="Pfam" id="PF25601">
    <property type="entry name" value="AAA_lid_14"/>
    <property type="match status" value="1"/>
</dbReference>
<keyword evidence="3" id="KW-0805">Transcription regulation</keyword>
<dbReference type="SUPFAM" id="SSF55781">
    <property type="entry name" value="GAF domain-like"/>
    <property type="match status" value="1"/>
</dbReference>
<dbReference type="Pfam" id="PF08448">
    <property type="entry name" value="PAS_4"/>
    <property type="match status" value="1"/>
</dbReference>
<dbReference type="InterPro" id="IPR025662">
    <property type="entry name" value="Sigma_54_int_dom_ATP-bd_1"/>
</dbReference>
<dbReference type="InterPro" id="IPR009057">
    <property type="entry name" value="Homeodomain-like_sf"/>
</dbReference>
<dbReference type="GO" id="GO:0006355">
    <property type="term" value="P:regulation of DNA-templated transcription"/>
    <property type="evidence" value="ECO:0007669"/>
    <property type="project" value="InterPro"/>
</dbReference>
<dbReference type="PRINTS" id="PR01590">
    <property type="entry name" value="HTHFIS"/>
</dbReference>
<dbReference type="PROSITE" id="PS00688">
    <property type="entry name" value="SIGMA54_INTERACT_3"/>
    <property type="match status" value="1"/>
</dbReference>
<proteinExistence type="predicted"/>
<dbReference type="SUPFAM" id="SSF52540">
    <property type="entry name" value="P-loop containing nucleoside triphosphate hydrolases"/>
    <property type="match status" value="1"/>
</dbReference>
<dbReference type="GO" id="GO:0043565">
    <property type="term" value="F:sequence-specific DNA binding"/>
    <property type="evidence" value="ECO:0007669"/>
    <property type="project" value="InterPro"/>
</dbReference>
<dbReference type="SUPFAM" id="SSF46689">
    <property type="entry name" value="Homeodomain-like"/>
    <property type="match status" value="1"/>
</dbReference>
<evidence type="ECO:0000256" key="1">
    <source>
        <dbReference type="ARBA" id="ARBA00022741"/>
    </source>
</evidence>
<dbReference type="InterPro" id="IPR002078">
    <property type="entry name" value="Sigma_54_int"/>
</dbReference>
<keyword evidence="2" id="KW-0067">ATP-binding</keyword>
<dbReference type="AlphaFoldDB" id="A0A0X8JIB9"/>
<dbReference type="SMART" id="SM00382">
    <property type="entry name" value="AAA"/>
    <property type="match status" value="1"/>
</dbReference>
<evidence type="ECO:0000256" key="2">
    <source>
        <dbReference type="ARBA" id="ARBA00022840"/>
    </source>
</evidence>
<gene>
    <name evidence="8" type="ORF">AXF13_03080</name>
</gene>
<keyword evidence="1" id="KW-0547">Nucleotide-binding</keyword>
<dbReference type="STRING" id="44742.AXF13_03080"/>
<dbReference type="InterPro" id="IPR000700">
    <property type="entry name" value="PAS-assoc_C"/>
</dbReference>
<evidence type="ECO:0000313" key="8">
    <source>
        <dbReference type="EMBL" id="AMD89177.1"/>
    </source>
</evidence>
<dbReference type="Pfam" id="PF02954">
    <property type="entry name" value="HTH_8"/>
    <property type="match status" value="1"/>
</dbReference>
<dbReference type="Gene3D" id="3.30.450.20">
    <property type="entry name" value="PAS domain"/>
    <property type="match status" value="1"/>
</dbReference>
<dbReference type="Gene3D" id="1.10.8.60">
    <property type="match status" value="1"/>
</dbReference>
<dbReference type="Pfam" id="PF01590">
    <property type="entry name" value="GAF"/>
    <property type="match status" value="1"/>
</dbReference>
<dbReference type="PANTHER" id="PTHR32071:SF113">
    <property type="entry name" value="ALGINATE BIOSYNTHESIS TRANSCRIPTIONAL REGULATORY PROTEIN ALGB"/>
    <property type="match status" value="1"/>
</dbReference>
<dbReference type="PROSITE" id="PS00676">
    <property type="entry name" value="SIGMA54_INTERACT_2"/>
    <property type="match status" value="1"/>
</dbReference>
<dbReference type="RefSeq" id="WP_062251599.1">
    <property type="nucleotide sequence ID" value="NZ_CP014229.1"/>
</dbReference>
<reference evidence="9" key="1">
    <citation type="submission" date="2016-02" db="EMBL/GenBank/DDBJ databases">
        <authorList>
            <person name="Holder M.E."/>
            <person name="Ajami N.J."/>
            <person name="Petrosino J.F."/>
        </authorList>
    </citation>
    <scope>NUCLEOTIDE SEQUENCE [LARGE SCALE GENOMIC DNA]</scope>
    <source>
        <strain evidence="9">CCUG 45958</strain>
    </source>
</reference>
<dbReference type="Gene3D" id="3.30.450.40">
    <property type="match status" value="1"/>
</dbReference>
<keyword evidence="9" id="KW-1185">Reference proteome</keyword>
<dbReference type="Gene3D" id="3.40.50.300">
    <property type="entry name" value="P-loop containing nucleotide triphosphate hydrolases"/>
    <property type="match status" value="1"/>
</dbReference>
<dbReference type="Pfam" id="PF00158">
    <property type="entry name" value="Sigma54_activat"/>
    <property type="match status" value="1"/>
</dbReference>
<dbReference type="PROSITE" id="PS50045">
    <property type="entry name" value="SIGMA54_INTERACT_4"/>
    <property type="match status" value="1"/>
</dbReference>
<dbReference type="FunFam" id="3.40.50.300:FF:000006">
    <property type="entry name" value="DNA-binding transcriptional regulator NtrC"/>
    <property type="match status" value="1"/>
</dbReference>
<protein>
    <submittedName>
        <fullName evidence="8">DNA-binding protein</fullName>
    </submittedName>
</protein>
<dbReference type="InterPro" id="IPR003018">
    <property type="entry name" value="GAF"/>
</dbReference>
<dbReference type="InterPro" id="IPR025944">
    <property type="entry name" value="Sigma_54_int_dom_CS"/>
</dbReference>
<dbReference type="InterPro" id="IPR013656">
    <property type="entry name" value="PAS_4"/>
</dbReference>
<evidence type="ECO:0000313" key="9">
    <source>
        <dbReference type="Proteomes" id="UP000069241"/>
    </source>
</evidence>
<dbReference type="PROSITE" id="PS50113">
    <property type="entry name" value="PAC"/>
    <property type="match status" value="1"/>
</dbReference>
<keyword evidence="4 8" id="KW-0238">DNA-binding</keyword>
<organism evidence="8 9">
    <name type="scientific">Desulfovibrio fairfieldensis</name>
    <dbReference type="NCBI Taxonomy" id="44742"/>
    <lineage>
        <taxon>Bacteria</taxon>
        <taxon>Pseudomonadati</taxon>
        <taxon>Thermodesulfobacteriota</taxon>
        <taxon>Desulfovibrionia</taxon>
        <taxon>Desulfovibrionales</taxon>
        <taxon>Desulfovibrionaceae</taxon>
        <taxon>Desulfovibrio</taxon>
    </lineage>
</organism>
<dbReference type="InterPro" id="IPR025943">
    <property type="entry name" value="Sigma_54_int_dom_ATP-bd_2"/>
</dbReference>
<dbReference type="InterPro" id="IPR003593">
    <property type="entry name" value="AAA+_ATPase"/>
</dbReference>
<dbReference type="SMART" id="SM00065">
    <property type="entry name" value="GAF"/>
    <property type="match status" value="1"/>
</dbReference>
<accession>A0A0X8JIB9</accession>
<dbReference type="PROSITE" id="PS00675">
    <property type="entry name" value="SIGMA54_INTERACT_1"/>
    <property type="match status" value="1"/>
</dbReference>
<name>A0A0X8JIB9_9BACT</name>
<dbReference type="EMBL" id="CP014229">
    <property type="protein sequence ID" value="AMD89177.1"/>
    <property type="molecule type" value="Genomic_DNA"/>
</dbReference>
<dbReference type="InterPro" id="IPR058031">
    <property type="entry name" value="AAA_lid_NorR"/>
</dbReference>
<dbReference type="CDD" id="cd00009">
    <property type="entry name" value="AAA"/>
    <property type="match status" value="1"/>
</dbReference>
<feature type="domain" description="PAC" evidence="7">
    <location>
        <begin position="252"/>
        <end position="304"/>
    </location>
</feature>
<dbReference type="SUPFAM" id="SSF55785">
    <property type="entry name" value="PYP-like sensor domain (PAS domain)"/>
    <property type="match status" value="1"/>
</dbReference>
<evidence type="ECO:0000259" key="7">
    <source>
        <dbReference type="PROSITE" id="PS50113"/>
    </source>
</evidence>
<evidence type="ECO:0000256" key="3">
    <source>
        <dbReference type="ARBA" id="ARBA00023015"/>
    </source>
</evidence>
<evidence type="ECO:0000259" key="6">
    <source>
        <dbReference type="PROSITE" id="PS50045"/>
    </source>
</evidence>
<dbReference type="InterPro" id="IPR002197">
    <property type="entry name" value="HTH_Fis"/>
</dbReference>
<dbReference type="InterPro" id="IPR000014">
    <property type="entry name" value="PAS"/>
</dbReference>
<dbReference type="GO" id="GO:0005524">
    <property type="term" value="F:ATP binding"/>
    <property type="evidence" value="ECO:0007669"/>
    <property type="project" value="UniProtKB-KW"/>
</dbReference>
<dbReference type="NCBIfam" id="TIGR00229">
    <property type="entry name" value="sensory_box"/>
    <property type="match status" value="1"/>
</dbReference>
<dbReference type="InterPro" id="IPR027417">
    <property type="entry name" value="P-loop_NTPase"/>
</dbReference>
<dbReference type="InterPro" id="IPR035965">
    <property type="entry name" value="PAS-like_dom_sf"/>
</dbReference>